<organism evidence="1 2">
    <name type="scientific">Flavobacterium ponti</name>
    <dbReference type="NCBI Taxonomy" id="665133"/>
    <lineage>
        <taxon>Bacteria</taxon>
        <taxon>Pseudomonadati</taxon>
        <taxon>Bacteroidota</taxon>
        <taxon>Flavobacteriia</taxon>
        <taxon>Flavobacteriales</taxon>
        <taxon>Flavobacteriaceae</taxon>
        <taxon>Flavobacterium</taxon>
    </lineage>
</organism>
<protein>
    <submittedName>
        <fullName evidence="1">DUF2971 domain-containing protein</fullName>
    </submittedName>
</protein>
<evidence type="ECO:0000313" key="2">
    <source>
        <dbReference type="Proteomes" id="UP001595885"/>
    </source>
</evidence>
<dbReference type="Pfam" id="PF11185">
    <property type="entry name" value="DUF2971"/>
    <property type="match status" value="1"/>
</dbReference>
<keyword evidence="2" id="KW-1185">Reference proteome</keyword>
<dbReference type="EMBL" id="JBHSGW010000026">
    <property type="protein sequence ID" value="MFC4740535.1"/>
    <property type="molecule type" value="Genomic_DNA"/>
</dbReference>
<proteinExistence type="predicted"/>
<dbReference type="Proteomes" id="UP001595885">
    <property type="component" value="Unassembled WGS sequence"/>
</dbReference>
<accession>A0ABV9P7Z4</accession>
<evidence type="ECO:0000313" key="1">
    <source>
        <dbReference type="EMBL" id="MFC4740535.1"/>
    </source>
</evidence>
<dbReference type="RefSeq" id="WP_379742110.1">
    <property type="nucleotide sequence ID" value="NZ_JBHSGW010000026.1"/>
</dbReference>
<comment type="caution">
    <text evidence="1">The sequence shown here is derived from an EMBL/GenBank/DDBJ whole genome shotgun (WGS) entry which is preliminary data.</text>
</comment>
<reference evidence="2" key="1">
    <citation type="journal article" date="2019" name="Int. J. Syst. Evol. Microbiol.">
        <title>The Global Catalogue of Microorganisms (GCM) 10K type strain sequencing project: providing services to taxonomists for standard genome sequencing and annotation.</title>
        <authorList>
            <consortium name="The Broad Institute Genomics Platform"/>
            <consortium name="The Broad Institute Genome Sequencing Center for Infectious Disease"/>
            <person name="Wu L."/>
            <person name="Ma J."/>
        </authorList>
    </citation>
    <scope>NUCLEOTIDE SEQUENCE [LARGE SCALE GENOMIC DNA]</scope>
    <source>
        <strain evidence="2">CCUG 50349</strain>
    </source>
</reference>
<dbReference type="InterPro" id="IPR021352">
    <property type="entry name" value="DUF2971"/>
</dbReference>
<gene>
    <name evidence="1" type="ORF">ACFO3U_11075</name>
</gene>
<sequence>MKVYKYRGSDDRKIFERDLFSLEKNYFWAPDFNSLNDPCETTINKDNYLKQSNFILSFFARKNKSTKFQPVIEAVKDLLEFTKKIGIFSLSKTFKDELLWAHYANSHKGFCIEYDLDILLNTYQSINLYSFPVIYKKEPPSIDLKDIINPKNIIQKMSGYKSLRWKYEEEIRVITENYGEHSYDFIAVKSIYFGLRMLEKDKLEIKNRLKGRGINFYQMERIPKTYKFESVLIPNMKENNITYLCQIQKANKEKVNYKIVEKNYFKYKEKATITILLSDKINITELNSIAEIIKNDIFRQANKIFISYILEGSLKGEGYWATSRYLDNKLNTTIQGLSLEQEKTLIKGLKNETRDAIGMWIDETPHVSCSMKLLQLNDEIILETIYFDGSKSSEKMKSKLLNNKKRYDYLETKKHNEYFVIDENGFLNFYSEKDLFRTLKPFNK</sequence>
<name>A0ABV9P7Z4_9FLAO</name>